<dbReference type="SUPFAM" id="SSF54626">
    <property type="entry name" value="Chalcone isomerase"/>
    <property type="match status" value="1"/>
</dbReference>
<feature type="domain" description="Chalcone isomerase" evidence="2">
    <location>
        <begin position="25"/>
        <end position="192"/>
    </location>
</feature>
<dbReference type="Pfam" id="PF16036">
    <property type="entry name" value="Chalcone_3"/>
    <property type="match status" value="1"/>
</dbReference>
<dbReference type="InterPro" id="IPR036298">
    <property type="entry name" value="Chalcone_isomerase_sf"/>
</dbReference>
<evidence type="ECO:0000259" key="2">
    <source>
        <dbReference type="Pfam" id="PF16036"/>
    </source>
</evidence>
<feature type="signal peptide" evidence="1">
    <location>
        <begin position="1"/>
        <end position="25"/>
    </location>
</feature>
<dbReference type="GO" id="GO:0016872">
    <property type="term" value="F:intramolecular lyase activity"/>
    <property type="evidence" value="ECO:0007669"/>
    <property type="project" value="InterPro"/>
</dbReference>
<dbReference type="AlphaFoldDB" id="A0A1P8KB64"/>
<reference evidence="3 4" key="1">
    <citation type="submission" date="2017-01" db="EMBL/GenBank/DDBJ databases">
        <authorList>
            <person name="Mah S.A."/>
            <person name="Swanson W.J."/>
            <person name="Moy G.W."/>
            <person name="Vacquier V.D."/>
        </authorList>
    </citation>
    <scope>NUCLEOTIDE SEQUENCE [LARGE SCALE GENOMIC DNA]</scope>
    <source>
        <strain evidence="3 4">DSM 22694</strain>
    </source>
</reference>
<evidence type="ECO:0000313" key="4">
    <source>
        <dbReference type="Proteomes" id="UP000186110"/>
    </source>
</evidence>
<proteinExistence type="predicted"/>
<dbReference type="RefSeq" id="WP_037247625.1">
    <property type="nucleotide sequence ID" value="NZ_CP019239.1"/>
</dbReference>
<gene>
    <name evidence="3" type="ORF">RS694_12500</name>
</gene>
<keyword evidence="4" id="KW-1185">Reference proteome</keyword>
<dbReference type="eggNOG" id="COG0810">
    <property type="taxonomic scope" value="Bacteria"/>
</dbReference>
<dbReference type="PANTHER" id="PTHR47698">
    <property type="entry name" value="FATTY-ACID-BINDING PROTEIN 3, CHLOROPLASTIC"/>
    <property type="match status" value="1"/>
</dbReference>
<name>A0A1P8KB64_9BURK</name>
<sequence>MFTGFKTTLAATVCAVACLPCFATAEMEGVALDDSVQVAGRHLKLNGAGVSKRLIFKIYALGLYLPDHRATVQEVFEAEGPRRLAISMLRDVSGADFSEALLDYVAAERASLQEGVVGSMLHLGKAIASQPQGLRKGDSLTLDWVPGTGTMVELNKKPLTAPLRDIAVYNALLNIWLGEKPADPALKIKLLGRPPIIRTALTY</sequence>
<feature type="chain" id="PRO_5010286274" description="Chalcone isomerase domain-containing protein" evidence="1">
    <location>
        <begin position="26"/>
        <end position="203"/>
    </location>
</feature>
<protein>
    <recommendedName>
        <fullName evidence="2">Chalcone isomerase domain-containing protein</fullName>
    </recommendedName>
</protein>
<dbReference type="Gene3D" id="3.50.70.10">
    <property type="match status" value="1"/>
</dbReference>
<keyword evidence="1" id="KW-0732">Signal</keyword>
<dbReference type="KEGG" id="rsb:RS694_12500"/>
<accession>A0A1P8KB64</accession>
<dbReference type="Proteomes" id="UP000186110">
    <property type="component" value="Chromosome"/>
</dbReference>
<dbReference type="PANTHER" id="PTHR47698:SF2">
    <property type="entry name" value="FATTY-ACID-BINDING PROTEIN 3, CHLOROPLASTIC"/>
    <property type="match status" value="1"/>
</dbReference>
<dbReference type="InterPro" id="IPR016087">
    <property type="entry name" value="Chalcone_isomerase"/>
</dbReference>
<dbReference type="STRING" id="1484693.RS694_12500"/>
<dbReference type="InterPro" id="IPR016088">
    <property type="entry name" value="Chalcone_isomerase_3-sand"/>
</dbReference>
<evidence type="ECO:0000256" key="1">
    <source>
        <dbReference type="SAM" id="SignalP"/>
    </source>
</evidence>
<evidence type="ECO:0000313" key="3">
    <source>
        <dbReference type="EMBL" id="APW43264.1"/>
    </source>
</evidence>
<dbReference type="EMBL" id="CP019239">
    <property type="protein sequence ID" value="APW43264.1"/>
    <property type="molecule type" value="Genomic_DNA"/>
</dbReference>
<organism evidence="3 4">
    <name type="scientific">Rhodoferax saidenbachensis</name>
    <dbReference type="NCBI Taxonomy" id="1484693"/>
    <lineage>
        <taxon>Bacteria</taxon>
        <taxon>Pseudomonadati</taxon>
        <taxon>Pseudomonadota</taxon>
        <taxon>Betaproteobacteria</taxon>
        <taxon>Burkholderiales</taxon>
        <taxon>Comamonadaceae</taxon>
        <taxon>Rhodoferax</taxon>
    </lineage>
</organism>